<dbReference type="Gene3D" id="3.30.350.10">
    <property type="entry name" value="Subtilisin inhibitor-like"/>
    <property type="match status" value="1"/>
</dbReference>
<evidence type="ECO:0000313" key="11">
    <source>
        <dbReference type="EMBL" id="PJE94659.1"/>
    </source>
</evidence>
<evidence type="ECO:0000256" key="7">
    <source>
        <dbReference type="ARBA" id="ARBA00023157"/>
    </source>
</evidence>
<feature type="compositionally biased region" description="Pro residues" evidence="9">
    <location>
        <begin position="153"/>
        <end position="164"/>
    </location>
</feature>
<sequence length="393" mass="40883">MASCCAGCCVMGGGILVVTRAGNGPSIVPHPVRPPARPRPRSRAPAVRRPPSVSVRQEGREEGGEESGGPDQAQDPRRGAQPPSAARPVSGEMAHGLGAGRAPGRPVVVAGAADEAVRVPGPAARAEAADDAHLVEVTVRAVAADRADRRHPSPFPSGSPPYGAPPSLTRPGTRWQGRWQQCENRPDCRIPARCARRARPGARTAADTPFRPGPHMRFLTDRRFRRPPLLASSRPCSRSALGALPFCLEADMRKNVGAVLRTAAVATAGAAAAVVLPIAPATAAETDGSAPETRSQLVLTMSASTLAPGSRFTLECQPPGGDHPDPVTACATLSQAGGDFDKIDPNGMMGCHALHDPVTVTAEGTWLGEKVTYSRSFTNGCAAMVATNFVFMP</sequence>
<dbReference type="InterPro" id="IPR023549">
    <property type="entry name" value="Subtilisin_inhibitor"/>
</dbReference>
<evidence type="ECO:0000256" key="1">
    <source>
        <dbReference type="ARBA" id="ARBA00004613"/>
    </source>
</evidence>
<evidence type="ECO:0000256" key="3">
    <source>
        <dbReference type="ARBA" id="ARBA00011738"/>
    </source>
</evidence>
<evidence type="ECO:0000256" key="9">
    <source>
        <dbReference type="SAM" id="MobiDB-lite"/>
    </source>
</evidence>
<dbReference type="InterPro" id="IPR000691">
    <property type="entry name" value="Prot_inh_I16_SSI"/>
</dbReference>
<gene>
    <name evidence="11" type="ORF">CUT44_29145</name>
</gene>
<reference evidence="11 12" key="1">
    <citation type="submission" date="2017-11" db="EMBL/GenBank/DDBJ databases">
        <title>Streptomyces carmine sp. nov., a novel actinomycete isolated from Sophora alopecuroides in Xinjiang, China.</title>
        <authorList>
            <person name="Wang Y."/>
            <person name="Luo X."/>
            <person name="Wan C."/>
            <person name="Zhang L."/>
        </authorList>
    </citation>
    <scope>NUCLEOTIDE SEQUENCE [LARGE SCALE GENOMIC DNA]</scope>
    <source>
        <strain evidence="11 12">TRM SA0054</strain>
    </source>
</reference>
<dbReference type="PRINTS" id="PR00294">
    <property type="entry name" value="SSBTLNINHBTR"/>
</dbReference>
<dbReference type="SUPFAM" id="SSF55399">
    <property type="entry name" value="Subtilisin inhibitor"/>
    <property type="match status" value="1"/>
</dbReference>
<keyword evidence="5 8" id="KW-0646">Protease inhibitor</keyword>
<feature type="region of interest" description="Disordered" evidence="9">
    <location>
        <begin position="23"/>
        <end position="102"/>
    </location>
</feature>
<evidence type="ECO:0000259" key="10">
    <source>
        <dbReference type="Pfam" id="PF00720"/>
    </source>
</evidence>
<evidence type="ECO:0000256" key="8">
    <source>
        <dbReference type="RuleBase" id="RU003471"/>
    </source>
</evidence>
<feature type="compositionally biased region" description="Low complexity" evidence="9">
    <location>
        <begin position="43"/>
        <end position="56"/>
    </location>
</feature>
<keyword evidence="12" id="KW-1185">Reference proteome</keyword>
<evidence type="ECO:0000256" key="6">
    <source>
        <dbReference type="ARBA" id="ARBA00022900"/>
    </source>
</evidence>
<dbReference type="GO" id="GO:0005576">
    <property type="term" value="C:extracellular region"/>
    <property type="evidence" value="ECO:0007669"/>
    <property type="project" value="UniProtKB-SubCell"/>
</dbReference>
<comment type="caution">
    <text evidence="11">The sequence shown here is derived from an EMBL/GenBank/DDBJ whole genome shotgun (WGS) entry which is preliminary data.</text>
</comment>
<comment type="subunit">
    <text evidence="3">Homodimer.</text>
</comment>
<dbReference type="Pfam" id="PF00720">
    <property type="entry name" value="SSI"/>
    <property type="match status" value="1"/>
</dbReference>
<feature type="domain" description="Subtilisin inhibitor" evidence="10">
    <location>
        <begin position="295"/>
        <end position="379"/>
    </location>
</feature>
<proteinExistence type="inferred from homology"/>
<name>A0A2M8LRV2_9ACTN</name>
<evidence type="ECO:0000313" key="12">
    <source>
        <dbReference type="Proteomes" id="UP000230407"/>
    </source>
</evidence>
<protein>
    <recommendedName>
        <fullName evidence="10">Subtilisin inhibitor domain-containing protein</fullName>
    </recommendedName>
</protein>
<evidence type="ECO:0000256" key="2">
    <source>
        <dbReference type="ARBA" id="ARBA00010472"/>
    </source>
</evidence>
<accession>A0A2M8LRV2</accession>
<evidence type="ECO:0000256" key="4">
    <source>
        <dbReference type="ARBA" id="ARBA00022525"/>
    </source>
</evidence>
<keyword evidence="6 8" id="KW-0722">Serine protease inhibitor</keyword>
<dbReference type="Proteomes" id="UP000230407">
    <property type="component" value="Unassembled WGS sequence"/>
</dbReference>
<dbReference type="GO" id="GO:0004867">
    <property type="term" value="F:serine-type endopeptidase inhibitor activity"/>
    <property type="evidence" value="ECO:0007669"/>
    <property type="project" value="UniProtKB-KW"/>
</dbReference>
<evidence type="ECO:0000256" key="5">
    <source>
        <dbReference type="ARBA" id="ARBA00022690"/>
    </source>
</evidence>
<comment type="similarity">
    <text evidence="2 8">Belongs to the protease inhibitor I16 (SSI) family.</text>
</comment>
<keyword evidence="4" id="KW-0964">Secreted</keyword>
<dbReference type="InterPro" id="IPR036819">
    <property type="entry name" value="Subtilisin_inhibitor-like_sf"/>
</dbReference>
<feature type="region of interest" description="Disordered" evidence="9">
    <location>
        <begin position="143"/>
        <end position="174"/>
    </location>
</feature>
<comment type="subcellular location">
    <subcellularLocation>
        <location evidence="1">Secreted</location>
    </subcellularLocation>
</comment>
<dbReference type="PROSITE" id="PS00999">
    <property type="entry name" value="SSI"/>
    <property type="match status" value="1"/>
</dbReference>
<organism evidence="11 12">
    <name type="scientific">Streptomyces carminius</name>
    <dbReference type="NCBI Taxonomy" id="2665496"/>
    <lineage>
        <taxon>Bacteria</taxon>
        <taxon>Bacillati</taxon>
        <taxon>Actinomycetota</taxon>
        <taxon>Actinomycetes</taxon>
        <taxon>Kitasatosporales</taxon>
        <taxon>Streptomycetaceae</taxon>
        <taxon>Streptomyces</taxon>
    </lineage>
</organism>
<dbReference type="AlphaFoldDB" id="A0A2M8LRV2"/>
<dbReference type="EMBL" id="PGGW01000069">
    <property type="protein sequence ID" value="PJE94659.1"/>
    <property type="molecule type" value="Genomic_DNA"/>
</dbReference>
<keyword evidence="7" id="KW-1015">Disulfide bond</keyword>
<dbReference type="InterPro" id="IPR020054">
    <property type="entry name" value="Prot_inh_SSI_I16_CS"/>
</dbReference>